<dbReference type="AlphaFoldDB" id="A0A0B6ZET7"/>
<evidence type="ECO:0000313" key="1">
    <source>
        <dbReference type="EMBL" id="CEK66371.1"/>
    </source>
</evidence>
<accession>A0A0B6ZET7</accession>
<dbReference type="EMBL" id="HACG01019506">
    <property type="protein sequence ID" value="CEK66371.1"/>
    <property type="molecule type" value="Transcribed_RNA"/>
</dbReference>
<name>A0A0B6ZET7_9EUPU</name>
<feature type="non-terminal residue" evidence="1">
    <location>
        <position position="50"/>
    </location>
</feature>
<proteinExistence type="predicted"/>
<sequence length="50" mass="5901">MTSKVDLEMSVEVYNQIRGMCYFLWDYSLFILRQVYRVCPASRSASSKVE</sequence>
<gene>
    <name evidence="1" type="primary">ORF58449</name>
</gene>
<protein>
    <submittedName>
        <fullName evidence="1">Uncharacterized protein</fullName>
    </submittedName>
</protein>
<organism evidence="1">
    <name type="scientific">Arion vulgaris</name>
    <dbReference type="NCBI Taxonomy" id="1028688"/>
    <lineage>
        <taxon>Eukaryota</taxon>
        <taxon>Metazoa</taxon>
        <taxon>Spiralia</taxon>
        <taxon>Lophotrochozoa</taxon>
        <taxon>Mollusca</taxon>
        <taxon>Gastropoda</taxon>
        <taxon>Heterobranchia</taxon>
        <taxon>Euthyneura</taxon>
        <taxon>Panpulmonata</taxon>
        <taxon>Eupulmonata</taxon>
        <taxon>Stylommatophora</taxon>
        <taxon>Helicina</taxon>
        <taxon>Arionoidea</taxon>
        <taxon>Arionidae</taxon>
        <taxon>Arion</taxon>
    </lineage>
</organism>
<reference evidence="1" key="1">
    <citation type="submission" date="2014-12" db="EMBL/GenBank/DDBJ databases">
        <title>Insight into the proteome of Arion vulgaris.</title>
        <authorList>
            <person name="Aradska J."/>
            <person name="Bulat T."/>
            <person name="Smidak R."/>
            <person name="Sarate P."/>
            <person name="Gangsoo J."/>
            <person name="Sialana F."/>
            <person name="Bilban M."/>
            <person name="Lubec G."/>
        </authorList>
    </citation>
    <scope>NUCLEOTIDE SEQUENCE</scope>
    <source>
        <tissue evidence="1">Skin</tissue>
    </source>
</reference>